<dbReference type="PANTHER" id="PTHR30349">
    <property type="entry name" value="PHAGE INTEGRASE-RELATED"/>
    <property type="match status" value="1"/>
</dbReference>
<keyword evidence="2" id="KW-0238">DNA-binding</keyword>
<dbReference type="PANTHER" id="PTHR30349:SF41">
    <property type="entry name" value="INTEGRASE_RECOMBINASE PROTEIN MJ0367-RELATED"/>
    <property type="match status" value="1"/>
</dbReference>
<dbReference type="eggNOG" id="COG0582">
    <property type="taxonomic scope" value="Bacteria"/>
</dbReference>
<dbReference type="SUPFAM" id="SSF56349">
    <property type="entry name" value="DNA breaking-rejoining enzymes"/>
    <property type="match status" value="1"/>
</dbReference>
<proteinExistence type="inferred from homology"/>
<sequence>MIRRQRGTGRIFLPKGSSVWWLQYYQNGVKRRESAESSNRKEALEKLKLRIAELTTGSVTGLTPKKTRISELAEDFIRDYKINGRTSLDDAETRWRLHLEPFFGRMKASQVTSVLLNKYVDMRQQAGAANGTINRELAALKRMFNLGHQATPPRVFFIPHFPKLTESNARQGFLEDAQYQRLLESCPEMWFQALVEAGCTYGWRIGELLKLKVNQVDLENRVIRLHPGTTKNKEGREVTMTQTIHDLFELCIEGKSPEDYLYTRPNGMRVRDFRDAWDKARIAAGVPGLLFHDLRRTAARNFRRAGIAEGVIMKIGGWKTRSVFERYAIVSHTDIEDALQKLEQRKKLSKQKPTTVQNVHGNTKPRLILVSSR</sequence>
<keyword evidence="6" id="KW-1185">Reference proteome</keyword>
<evidence type="ECO:0000313" key="5">
    <source>
        <dbReference type="EMBL" id="AEU37600.1"/>
    </source>
</evidence>
<dbReference type="Gene3D" id="1.10.443.10">
    <property type="entry name" value="Intergrase catalytic core"/>
    <property type="match status" value="1"/>
</dbReference>
<evidence type="ECO:0000256" key="2">
    <source>
        <dbReference type="ARBA" id="ARBA00023125"/>
    </source>
</evidence>
<gene>
    <name evidence="5" type="ordered locus">AciX8_3302</name>
</gene>
<dbReference type="Gene3D" id="1.10.150.130">
    <property type="match status" value="1"/>
</dbReference>
<dbReference type="GO" id="GO:0003677">
    <property type="term" value="F:DNA binding"/>
    <property type="evidence" value="ECO:0007669"/>
    <property type="project" value="UniProtKB-KW"/>
</dbReference>
<evidence type="ECO:0000259" key="4">
    <source>
        <dbReference type="PROSITE" id="PS51898"/>
    </source>
</evidence>
<dbReference type="EMBL" id="CP003130">
    <property type="protein sequence ID" value="AEU37600.1"/>
    <property type="molecule type" value="Genomic_DNA"/>
</dbReference>
<dbReference type="InterPro" id="IPR002104">
    <property type="entry name" value="Integrase_catalytic"/>
</dbReference>
<dbReference type="InterPro" id="IPR010998">
    <property type="entry name" value="Integrase_recombinase_N"/>
</dbReference>
<accession>G8NUR0</accession>
<protein>
    <submittedName>
        <fullName evidence="5">Integrase family protein</fullName>
    </submittedName>
</protein>
<name>G8NUR0_GRAMM</name>
<dbReference type="Pfam" id="PF00589">
    <property type="entry name" value="Phage_integrase"/>
    <property type="match status" value="1"/>
</dbReference>
<feature type="domain" description="Tyr recombinase" evidence="4">
    <location>
        <begin position="169"/>
        <end position="343"/>
    </location>
</feature>
<dbReference type="InterPro" id="IPR011010">
    <property type="entry name" value="DNA_brk_join_enz"/>
</dbReference>
<dbReference type="InterPro" id="IPR013762">
    <property type="entry name" value="Integrase-like_cat_sf"/>
</dbReference>
<dbReference type="Proteomes" id="UP000007113">
    <property type="component" value="Chromosome"/>
</dbReference>
<evidence type="ECO:0000313" key="6">
    <source>
        <dbReference type="Proteomes" id="UP000007113"/>
    </source>
</evidence>
<dbReference type="CDD" id="cd00796">
    <property type="entry name" value="INT_Rci_Hp1_C"/>
    <property type="match status" value="1"/>
</dbReference>
<keyword evidence="3" id="KW-0233">DNA recombination</keyword>
<evidence type="ECO:0000256" key="3">
    <source>
        <dbReference type="ARBA" id="ARBA00023172"/>
    </source>
</evidence>
<comment type="similarity">
    <text evidence="1">Belongs to the 'phage' integrase family.</text>
</comment>
<evidence type="ECO:0000256" key="1">
    <source>
        <dbReference type="ARBA" id="ARBA00008857"/>
    </source>
</evidence>
<dbReference type="OrthoDB" id="5429327at2"/>
<dbReference type="GO" id="GO:0015074">
    <property type="term" value="P:DNA integration"/>
    <property type="evidence" value="ECO:0007669"/>
    <property type="project" value="InterPro"/>
</dbReference>
<dbReference type="InterPro" id="IPR050090">
    <property type="entry name" value="Tyrosine_recombinase_XerCD"/>
</dbReference>
<dbReference type="STRING" id="682795.AciX8_3302"/>
<dbReference type="HOGENOM" id="CLU_027562_17_7_0"/>
<dbReference type="AlphaFoldDB" id="G8NUR0"/>
<dbReference type="KEGG" id="gma:AciX8_3302"/>
<dbReference type="GO" id="GO:0006310">
    <property type="term" value="P:DNA recombination"/>
    <property type="evidence" value="ECO:0007669"/>
    <property type="project" value="UniProtKB-KW"/>
</dbReference>
<dbReference type="PROSITE" id="PS51898">
    <property type="entry name" value="TYR_RECOMBINASE"/>
    <property type="match status" value="1"/>
</dbReference>
<organism evidence="5 6">
    <name type="scientific">Granulicella mallensis (strain ATCC BAA-1857 / DSM 23137 / MP5ACTX8)</name>
    <dbReference type="NCBI Taxonomy" id="682795"/>
    <lineage>
        <taxon>Bacteria</taxon>
        <taxon>Pseudomonadati</taxon>
        <taxon>Acidobacteriota</taxon>
        <taxon>Terriglobia</taxon>
        <taxon>Terriglobales</taxon>
        <taxon>Acidobacteriaceae</taxon>
        <taxon>Granulicella</taxon>
    </lineage>
</organism>
<reference evidence="5 6" key="1">
    <citation type="submission" date="2011-11" db="EMBL/GenBank/DDBJ databases">
        <title>Complete sequence of Granulicella mallensis MP5ACTX8.</title>
        <authorList>
            <consortium name="US DOE Joint Genome Institute"/>
            <person name="Lucas S."/>
            <person name="Copeland A."/>
            <person name="Lapidus A."/>
            <person name="Cheng J.-F."/>
            <person name="Goodwin L."/>
            <person name="Pitluck S."/>
            <person name="Peters L."/>
            <person name="Lu M."/>
            <person name="Detter J.C."/>
            <person name="Han C."/>
            <person name="Tapia R."/>
            <person name="Land M."/>
            <person name="Hauser L."/>
            <person name="Kyrpides N."/>
            <person name="Ivanova N."/>
            <person name="Mikhailova N."/>
            <person name="Pagani I."/>
            <person name="Rawat S."/>
            <person name="Mannisto M."/>
            <person name="Haggblom M."/>
            <person name="Woyke T."/>
        </authorList>
    </citation>
    <scope>NUCLEOTIDE SEQUENCE [LARGE SCALE GENOMIC DNA]</scope>
    <source>
        <strain evidence="6">ATCC BAA-1857 / DSM 23137 / MP5ACTX8</strain>
    </source>
</reference>